<evidence type="ECO:0000259" key="1">
    <source>
        <dbReference type="Pfam" id="PF12530"/>
    </source>
</evidence>
<dbReference type="RefSeq" id="XP_017775487.1">
    <property type="nucleotide sequence ID" value="XM_017919998.1"/>
</dbReference>
<dbReference type="PANTHER" id="PTHR16212:SF4">
    <property type="entry name" value="FOCADHESIN"/>
    <property type="match status" value="1"/>
</dbReference>
<gene>
    <name evidence="3" type="primary">LOC108561883</name>
</gene>
<dbReference type="InterPro" id="IPR045163">
    <property type="entry name" value="Focadhesin/RST1"/>
</dbReference>
<organism evidence="2 3">
    <name type="scientific">Nicrophorus vespilloides</name>
    <name type="common">Boreal carrion beetle</name>
    <dbReference type="NCBI Taxonomy" id="110193"/>
    <lineage>
        <taxon>Eukaryota</taxon>
        <taxon>Metazoa</taxon>
        <taxon>Ecdysozoa</taxon>
        <taxon>Arthropoda</taxon>
        <taxon>Hexapoda</taxon>
        <taxon>Insecta</taxon>
        <taxon>Pterygota</taxon>
        <taxon>Neoptera</taxon>
        <taxon>Endopterygota</taxon>
        <taxon>Coleoptera</taxon>
        <taxon>Polyphaga</taxon>
        <taxon>Staphyliniformia</taxon>
        <taxon>Silphidae</taxon>
        <taxon>Nicrophorinae</taxon>
        <taxon>Nicrophorus</taxon>
    </lineage>
</organism>
<sequence length="1118" mass="127155">MEEFDYKLNQNNAILISGAVKGIIEKLTKLKDCEDKNTFQKSLIYLKEKCLTGSDCLTITAAAGLFSLCSDGVVSMEEVLKDFVASIQHISNFSGVLYFLFMMMDHPTNSSMKYGLSDNQHPLIAVLNRDPKVWPLVLANIRNRRINDHEKRLVEQLKPFLLHVLYDYEMKFDENFQYNLLDLFKDDLDVAFLNKIILLSKGHLTRSARYCDYFAEVNFRMGSCVLALCVKAMLLKGVEPTEAIYLLQQYSCTAVLPSQVLTILTNCIHNIPIVQIDSILNICEDILKHKCPDTSLNTLKASLIVWKIQFTVFDENSRRSLKCIDRILHTKYKTEDAEDVLDSAQILDADLYLSQCFRPDLELSDMPRELISQIFNPLLGVIYSGDCENASRILQSLLSYCEVRPKDTFKLLPVLLYKLANSQNPQLNLSLIKALPKMAVLKENLAVVVTTLKAVAKASGIMQTLVLSAFYELFLVDSKCFPYLQEFLIKENKDDIEQYTLSQAYIIKEICRKNVGLEVFGSELTVHLSRILNKKDLHYGMAQALAFEGLKYLCRYDIVDVASAWYNLAPRFENETSTRILISICDLITEVSNLYVESQKYDKLVNDVVKKLWDFTLTTSSADVLGAAYKALGCFSVEQITTSIPEMYLGEGIVVSAVGTVPGNTWIQVLLRGNRTGLKSATDMVSCLIAKELKGYRKGVYEVSEGHGEPTSMNVSRNSITAAVANYVRINNSKWSRGTDKDVYLECLRILGKKYAKPLPPMDWNFLQELIHVPVARKYAVNILSRQVALSGTARRLLENYLVALAEKSDMTLDECNGIYENLKSLCNSIQPITLKPFIAASLQLAIHENNLDLIIDSLKAAFTDRDVSETNKNVIGEVLVYISENLDFESEMFDKMLGVLCVLPIELIDDLSCPKQYSCLTTRIVDRCLKIRLSAALVSDNPFTFLDNFIDCRALRLDIIHEEKSNISFEEWFKWSKHVFVKHRYHKKCVPWFVELMAKIQLELASSQKVDSVLFAITVFVGGICAVSGFHVFEPESDVFTFIRCFPYALSNVVSMDTFKPHIVQILEWLHDMCTNKNYIKSGQAEKYIEVFKQSLLVLRNNEAFNENYKWMKFIDL</sequence>
<evidence type="ECO:0000313" key="2">
    <source>
        <dbReference type="Proteomes" id="UP000695000"/>
    </source>
</evidence>
<dbReference type="SUPFAM" id="SSF48371">
    <property type="entry name" value="ARM repeat"/>
    <property type="match status" value="1"/>
</dbReference>
<dbReference type="PANTHER" id="PTHR16212">
    <property type="entry name" value="FOCADHESIN FAMILY MEMBER"/>
    <property type="match status" value="1"/>
</dbReference>
<name>A0ABM1MLN7_NICVS</name>
<keyword evidence="2" id="KW-1185">Reference proteome</keyword>
<dbReference type="InterPro" id="IPR022542">
    <property type="entry name" value="FOCAD/RST1_DUF3730"/>
</dbReference>
<dbReference type="InterPro" id="IPR016024">
    <property type="entry name" value="ARM-type_fold"/>
</dbReference>
<evidence type="ECO:0000313" key="3">
    <source>
        <dbReference type="RefSeq" id="XP_017775487.1"/>
    </source>
</evidence>
<dbReference type="GeneID" id="108561883"/>
<dbReference type="Proteomes" id="UP000695000">
    <property type="component" value="Unplaced"/>
</dbReference>
<reference evidence="3" key="1">
    <citation type="submission" date="2025-08" db="UniProtKB">
        <authorList>
            <consortium name="RefSeq"/>
        </authorList>
    </citation>
    <scope>IDENTIFICATION</scope>
    <source>
        <tissue evidence="3">Whole Larva</tissue>
    </source>
</reference>
<accession>A0ABM1MLN7</accession>
<protein>
    <submittedName>
        <fullName evidence="3">Uncharacterized protein LOC108561883</fullName>
    </submittedName>
</protein>
<proteinExistence type="predicted"/>
<feature type="domain" description="DUF3730" evidence="1">
    <location>
        <begin position="412"/>
        <end position="632"/>
    </location>
</feature>
<dbReference type="Pfam" id="PF12530">
    <property type="entry name" value="DUF3730"/>
    <property type="match status" value="1"/>
</dbReference>